<protein>
    <recommendedName>
        <fullName evidence="2">UPF0235 protein SAMN02745206_00045</fullName>
    </recommendedName>
</protein>
<dbReference type="Gene3D" id="3.30.1200.10">
    <property type="entry name" value="YggU-like"/>
    <property type="match status" value="1"/>
</dbReference>
<dbReference type="InterPro" id="IPR036591">
    <property type="entry name" value="YggU-like_sf"/>
</dbReference>
<evidence type="ECO:0000256" key="1">
    <source>
        <dbReference type="ARBA" id="ARBA00010364"/>
    </source>
</evidence>
<dbReference type="RefSeq" id="WP_073035815.1">
    <property type="nucleotide sequence ID" value="NZ_FQVB01000003.1"/>
</dbReference>
<dbReference type="PANTHER" id="PTHR13420">
    <property type="entry name" value="UPF0235 PROTEIN C15ORF40"/>
    <property type="match status" value="1"/>
</dbReference>
<evidence type="ECO:0000313" key="4">
    <source>
        <dbReference type="Proteomes" id="UP000184076"/>
    </source>
</evidence>
<name>A0A1M4SAZ2_9BACT</name>
<proteinExistence type="inferred from homology"/>
<dbReference type="SMART" id="SM01152">
    <property type="entry name" value="DUF167"/>
    <property type="match status" value="1"/>
</dbReference>
<reference evidence="4" key="1">
    <citation type="submission" date="2016-11" db="EMBL/GenBank/DDBJ databases">
        <authorList>
            <person name="Varghese N."/>
            <person name="Submissions S."/>
        </authorList>
    </citation>
    <scope>NUCLEOTIDE SEQUENCE [LARGE SCALE GENOMIC DNA]</scope>
    <source>
        <strain evidence="4">DSM 9756</strain>
    </source>
</reference>
<dbReference type="STRING" id="1121391.SAMN02745206_00045"/>
<dbReference type="Proteomes" id="UP000184076">
    <property type="component" value="Unassembled WGS sequence"/>
</dbReference>
<dbReference type="NCBIfam" id="TIGR00251">
    <property type="entry name" value="DUF167 family protein"/>
    <property type="match status" value="1"/>
</dbReference>
<dbReference type="EMBL" id="FQVB01000003">
    <property type="protein sequence ID" value="SHE29403.1"/>
    <property type="molecule type" value="Genomic_DNA"/>
</dbReference>
<accession>A0A1M4SAZ2</accession>
<dbReference type="Pfam" id="PF02594">
    <property type="entry name" value="DUF167"/>
    <property type="match status" value="1"/>
</dbReference>
<dbReference type="SUPFAM" id="SSF69786">
    <property type="entry name" value="YggU-like"/>
    <property type="match status" value="1"/>
</dbReference>
<dbReference type="InterPro" id="IPR003746">
    <property type="entry name" value="DUF167"/>
</dbReference>
<dbReference type="OrthoDB" id="9800587at2"/>
<evidence type="ECO:0000313" key="3">
    <source>
        <dbReference type="EMBL" id="SHE29403.1"/>
    </source>
</evidence>
<sequence length="100" mass="10768">METPFLKSGPEGVTLTLTIQPNAKKTELAGIHDASLRIRIAAPPVEGAANKECIRFLAKFFGLSKSRVKILQGEKSRNKVVLLKAAEEQAVRDRLGGSGP</sequence>
<evidence type="ECO:0000256" key="2">
    <source>
        <dbReference type="HAMAP-Rule" id="MF_00634"/>
    </source>
</evidence>
<keyword evidence="4" id="KW-1185">Reference proteome</keyword>
<comment type="similarity">
    <text evidence="1 2">Belongs to the UPF0235 family.</text>
</comment>
<dbReference type="GO" id="GO:0005737">
    <property type="term" value="C:cytoplasm"/>
    <property type="evidence" value="ECO:0007669"/>
    <property type="project" value="TreeGrafter"/>
</dbReference>
<dbReference type="HAMAP" id="MF_00634">
    <property type="entry name" value="UPF0235"/>
    <property type="match status" value="1"/>
</dbReference>
<gene>
    <name evidence="3" type="ORF">SAMN02745206_00045</name>
</gene>
<organism evidence="3 4">
    <name type="scientific">Desulfacinum infernum DSM 9756</name>
    <dbReference type="NCBI Taxonomy" id="1121391"/>
    <lineage>
        <taxon>Bacteria</taxon>
        <taxon>Pseudomonadati</taxon>
        <taxon>Thermodesulfobacteriota</taxon>
        <taxon>Syntrophobacteria</taxon>
        <taxon>Syntrophobacterales</taxon>
        <taxon>Syntrophobacteraceae</taxon>
        <taxon>Desulfacinum</taxon>
    </lineage>
</organism>
<dbReference type="AlphaFoldDB" id="A0A1M4SAZ2"/>
<dbReference type="PANTHER" id="PTHR13420:SF7">
    <property type="entry name" value="UPF0235 PROTEIN C15ORF40"/>
    <property type="match status" value="1"/>
</dbReference>